<dbReference type="OrthoDB" id="7028873at2"/>
<dbReference type="RefSeq" id="WP_143489901.1">
    <property type="nucleotide sequence ID" value="NZ_VJOY01000018.1"/>
</dbReference>
<feature type="chain" id="PRO_5021772287" evidence="2">
    <location>
        <begin position="22"/>
        <end position="101"/>
    </location>
</feature>
<feature type="compositionally biased region" description="Basic and acidic residues" evidence="1">
    <location>
        <begin position="44"/>
        <end position="58"/>
    </location>
</feature>
<accession>A0A553GUT7</accession>
<comment type="caution">
    <text evidence="3">The sequence shown here is derived from an EMBL/GenBank/DDBJ whole genome shotgun (WGS) entry which is preliminary data.</text>
</comment>
<reference evidence="3 4" key="1">
    <citation type="submission" date="2019-07" db="EMBL/GenBank/DDBJ databases">
        <title>Pseudomonas mangiferae sp. nov., isolated from bark of mango tree in Thailand.</title>
        <authorList>
            <person name="Srisuk N."/>
            <person name="Anurat P."/>
        </authorList>
    </citation>
    <scope>NUCLEOTIDE SEQUENCE [LARGE SCALE GENOMIC DNA]</scope>
    <source>
        <strain evidence="3 4">DMKU_BBB3-04</strain>
    </source>
</reference>
<sequence>MKTLYALGTALALLAPLSAFATCTPDEAEAKAKQLAAKVKEVTEQNPQKAKEINEELNKMPVKSTAESLPDDCAAYDRRLKELDEADRRADPAPAKSSKSP</sequence>
<dbReference type="EMBL" id="VJOY01000018">
    <property type="protein sequence ID" value="TRX73216.1"/>
    <property type="molecule type" value="Genomic_DNA"/>
</dbReference>
<name>A0A553GUT7_9PSED</name>
<keyword evidence="2" id="KW-0732">Signal</keyword>
<keyword evidence="4" id="KW-1185">Reference proteome</keyword>
<gene>
    <name evidence="3" type="ORF">FM069_18755</name>
</gene>
<evidence type="ECO:0000313" key="4">
    <source>
        <dbReference type="Proteomes" id="UP000315235"/>
    </source>
</evidence>
<dbReference type="Proteomes" id="UP000315235">
    <property type="component" value="Unassembled WGS sequence"/>
</dbReference>
<organism evidence="3 4">
    <name type="scientific">Pseudomonas mangiferae</name>
    <dbReference type="NCBI Taxonomy" id="2593654"/>
    <lineage>
        <taxon>Bacteria</taxon>
        <taxon>Pseudomonadati</taxon>
        <taxon>Pseudomonadota</taxon>
        <taxon>Gammaproteobacteria</taxon>
        <taxon>Pseudomonadales</taxon>
        <taxon>Pseudomonadaceae</taxon>
        <taxon>Pseudomonas</taxon>
    </lineage>
</organism>
<feature type="region of interest" description="Disordered" evidence="1">
    <location>
        <begin position="44"/>
        <end position="101"/>
    </location>
</feature>
<evidence type="ECO:0000256" key="1">
    <source>
        <dbReference type="SAM" id="MobiDB-lite"/>
    </source>
</evidence>
<protein>
    <submittedName>
        <fullName evidence="3">Uncharacterized protein</fullName>
    </submittedName>
</protein>
<evidence type="ECO:0000256" key="2">
    <source>
        <dbReference type="SAM" id="SignalP"/>
    </source>
</evidence>
<feature type="compositionally biased region" description="Basic and acidic residues" evidence="1">
    <location>
        <begin position="75"/>
        <end position="91"/>
    </location>
</feature>
<proteinExistence type="predicted"/>
<evidence type="ECO:0000313" key="3">
    <source>
        <dbReference type="EMBL" id="TRX73216.1"/>
    </source>
</evidence>
<feature type="signal peptide" evidence="2">
    <location>
        <begin position="1"/>
        <end position="21"/>
    </location>
</feature>
<dbReference type="AlphaFoldDB" id="A0A553GUT7"/>